<protein>
    <submittedName>
        <fullName evidence="1">Uncharacterized protein</fullName>
    </submittedName>
</protein>
<accession>A0AC59HC67</accession>
<organism evidence="1 2">
    <name type="scientific">Pelagibacter phage HTVC119P</name>
    <dbReference type="NCBI Taxonomy" id="2283020"/>
    <lineage>
        <taxon>Viruses</taxon>
        <taxon>Duplodnaviria</taxon>
        <taxon>Heunggongvirae</taxon>
        <taxon>Uroviricota</taxon>
        <taxon>Caudoviricetes</taxon>
        <taxon>Autographivirales</taxon>
        <taxon>Votkovvirus</taxon>
    </lineage>
</organism>
<gene>
    <name evidence="1" type="ORF">P119_gp05</name>
</gene>
<sequence length="77" mass="8781">MNYGSNIMKLLLPNAHKGMLLLLVNIVSSNEPLLNNNFKTKNVQCVLRQESKLLYKAALMLSCLLNHTLMQTIHTER</sequence>
<evidence type="ECO:0000313" key="2">
    <source>
        <dbReference type="Proteomes" id="UP000317351"/>
    </source>
</evidence>
<name>A0AC59HC67_9CAUD</name>
<dbReference type="EMBL" id="MH598806">
    <property type="protein sequence ID" value="AXH71354.1"/>
    <property type="molecule type" value="Genomic_DNA"/>
</dbReference>
<evidence type="ECO:0000313" key="1">
    <source>
        <dbReference type="EMBL" id="AXH71354.1"/>
    </source>
</evidence>
<dbReference type="Proteomes" id="UP000317351">
    <property type="component" value="Segment"/>
</dbReference>
<proteinExistence type="predicted"/>
<reference evidence="1 2" key="1">
    <citation type="journal article" date="2019" name="Environ. Microbiol.">
        <title>Pelagiphages in the Podoviridae family integrate into host genomes.</title>
        <authorList>
            <person name="Zhao Y."/>
            <person name="Qin F."/>
            <person name="Zhang R."/>
            <person name="Giovannoni S.J."/>
            <person name="Zhang Z."/>
            <person name="Sun J."/>
            <person name="Du S."/>
            <person name="Rensing C."/>
        </authorList>
    </citation>
    <scope>NUCLEOTIDE SEQUENCE [LARGE SCALE GENOMIC DNA]</scope>
</reference>